<dbReference type="PANTHER" id="PTHR30038">
    <property type="entry name" value="ALDEHYDE FERREDOXIN OXIDOREDUCTASE"/>
    <property type="match status" value="1"/>
</dbReference>
<proteinExistence type="predicted"/>
<dbReference type="AlphaFoldDB" id="X0ZIC1"/>
<reference evidence="2" key="1">
    <citation type="journal article" date="2014" name="Front. Microbiol.">
        <title>High frequency of phylogenetically diverse reductive dehalogenase-homologous genes in deep subseafloor sedimentary metagenomes.</title>
        <authorList>
            <person name="Kawai M."/>
            <person name="Futagami T."/>
            <person name="Toyoda A."/>
            <person name="Takaki Y."/>
            <person name="Nishi S."/>
            <person name="Hori S."/>
            <person name="Arai W."/>
            <person name="Tsubouchi T."/>
            <person name="Morono Y."/>
            <person name="Uchiyama I."/>
            <person name="Ito T."/>
            <person name="Fujiyama A."/>
            <person name="Inagaki F."/>
            <person name="Takami H."/>
        </authorList>
    </citation>
    <scope>NUCLEOTIDE SEQUENCE</scope>
    <source>
        <strain evidence="2">Expedition CK06-06</strain>
    </source>
</reference>
<dbReference type="SUPFAM" id="SSF56228">
    <property type="entry name" value="Aldehyde ferredoxin oxidoreductase, N-terminal domain"/>
    <property type="match status" value="1"/>
</dbReference>
<dbReference type="GO" id="GO:0016625">
    <property type="term" value="F:oxidoreductase activity, acting on the aldehyde or oxo group of donors, iron-sulfur protein as acceptor"/>
    <property type="evidence" value="ECO:0007669"/>
    <property type="project" value="InterPro"/>
</dbReference>
<feature type="domain" description="Aldehyde ferredoxin oxidoreductase N-terminal" evidence="1">
    <location>
        <begin position="6"/>
        <end position="78"/>
    </location>
</feature>
<name>X0ZIC1_9ZZZZ</name>
<evidence type="ECO:0000313" key="2">
    <source>
        <dbReference type="EMBL" id="GAG48056.1"/>
    </source>
</evidence>
<organism evidence="2">
    <name type="scientific">marine sediment metagenome</name>
    <dbReference type="NCBI Taxonomy" id="412755"/>
    <lineage>
        <taxon>unclassified sequences</taxon>
        <taxon>metagenomes</taxon>
        <taxon>ecological metagenomes</taxon>
    </lineage>
</organism>
<dbReference type="InterPro" id="IPR013983">
    <property type="entry name" value="Ald_Fedxn_OxRdtase_N"/>
</dbReference>
<accession>X0ZIC1</accession>
<dbReference type="InterPro" id="IPR051919">
    <property type="entry name" value="W-dependent_AOR"/>
</dbReference>
<comment type="caution">
    <text evidence="2">The sequence shown here is derived from an EMBL/GenBank/DDBJ whole genome shotgun (WGS) entry which is preliminary data.</text>
</comment>
<dbReference type="GO" id="GO:0051536">
    <property type="term" value="F:iron-sulfur cluster binding"/>
    <property type="evidence" value="ECO:0007669"/>
    <property type="project" value="InterPro"/>
</dbReference>
<evidence type="ECO:0000259" key="1">
    <source>
        <dbReference type="Pfam" id="PF02730"/>
    </source>
</evidence>
<feature type="non-terminal residue" evidence="2">
    <location>
        <position position="79"/>
    </location>
</feature>
<dbReference type="Gene3D" id="3.60.9.10">
    <property type="entry name" value="Aldehyde ferredoxin oxidoreductase, N-terminal domain"/>
    <property type="match status" value="1"/>
</dbReference>
<dbReference type="InterPro" id="IPR036503">
    <property type="entry name" value="Ald_Fedxn_OxRdtase_N_sf"/>
</dbReference>
<dbReference type="EMBL" id="BARS01050393">
    <property type="protein sequence ID" value="GAG48056.1"/>
    <property type="molecule type" value="Genomic_DNA"/>
</dbReference>
<dbReference type="PANTHER" id="PTHR30038:SF0">
    <property type="entry name" value="TUNGSTEN-CONTAINING ALDEHYDE FERREDOXIN OXIDOREDUCTASE"/>
    <property type="match status" value="1"/>
</dbReference>
<dbReference type="Pfam" id="PF02730">
    <property type="entry name" value="AFOR_N"/>
    <property type="match status" value="1"/>
</dbReference>
<protein>
    <recommendedName>
        <fullName evidence="1">Aldehyde ferredoxin oxidoreductase N-terminal domain-containing protein</fullName>
    </recommendedName>
</protein>
<sequence>MFNRKLGIIDLSKKKISIKQTPNPLKKLFLGGRGLNSYYLYKMIKPGIDPFSPDNVLIFGTGFLTGTLVPNSSRFNVSA</sequence>
<gene>
    <name evidence="2" type="ORF">S01H1_75239</name>
</gene>